<comment type="caution">
    <text evidence="3">The sequence shown here is derived from an EMBL/GenBank/DDBJ whole genome shotgun (WGS) entry which is preliminary data.</text>
</comment>
<keyword evidence="1" id="KW-0812">Transmembrane</keyword>
<dbReference type="STRING" id="1308866.J416_05098"/>
<keyword evidence="4" id="KW-1185">Reference proteome</keyword>
<evidence type="ECO:0000256" key="1">
    <source>
        <dbReference type="SAM" id="Phobius"/>
    </source>
</evidence>
<dbReference type="EMBL" id="APML01000019">
    <property type="protein sequence ID" value="ENH97364.1"/>
    <property type="molecule type" value="Genomic_DNA"/>
</dbReference>
<feature type="domain" description="LysM" evidence="2">
    <location>
        <begin position="124"/>
        <end position="169"/>
    </location>
</feature>
<proteinExistence type="predicted"/>
<dbReference type="InterPro" id="IPR018392">
    <property type="entry name" value="LysM"/>
</dbReference>
<sequence length="180" mass="20705">MQDRNIKDQASSLRAQIKKSTLQDPEQLPDVLPPRSVTHTKRKKRNKGFSYLFIRLLFGLFILLLLLMITYPYWGASLFGSLSLDGKETAQETTGQDIQGGAEVIVRENTIEETSNHQSQPNLHVVQETDTLLSIAEKYYHHQRYIDLIIQENQLENNTIVVGETLMIPKRESFDSNFQE</sequence>
<dbReference type="Gene3D" id="3.10.350.10">
    <property type="entry name" value="LysM domain"/>
    <property type="match status" value="1"/>
</dbReference>
<reference evidence="3 4" key="1">
    <citation type="submission" date="2013-03" db="EMBL/GenBank/DDBJ databases">
        <title>Draft genome sequence of Gracibacillus halophilus YIM-C55.5, a moderately halophilic and thermophilic organism from the Xiaochaidamu salt lake.</title>
        <authorList>
            <person name="Sugumar T."/>
            <person name="Polireddy D.R."/>
            <person name="Antony A."/>
            <person name="Madhava Y.R."/>
            <person name="Sivakumar N."/>
        </authorList>
    </citation>
    <scope>NUCLEOTIDE SEQUENCE [LARGE SCALE GENOMIC DNA]</scope>
    <source>
        <strain evidence="3 4">YIM-C55.5</strain>
    </source>
</reference>
<keyword evidence="1" id="KW-1133">Transmembrane helix</keyword>
<dbReference type="Proteomes" id="UP000012283">
    <property type="component" value="Unassembled WGS sequence"/>
</dbReference>
<protein>
    <submittedName>
        <fullName evidence="3">Peptidoglycan-binding LysM</fullName>
    </submittedName>
</protein>
<dbReference type="SUPFAM" id="SSF54106">
    <property type="entry name" value="LysM domain"/>
    <property type="match status" value="1"/>
</dbReference>
<dbReference type="RefSeq" id="WP_003466220.1">
    <property type="nucleotide sequence ID" value="NZ_APML01000019.1"/>
</dbReference>
<dbReference type="eggNOG" id="COG1388">
    <property type="taxonomic scope" value="Bacteria"/>
</dbReference>
<evidence type="ECO:0000313" key="4">
    <source>
        <dbReference type="Proteomes" id="UP000012283"/>
    </source>
</evidence>
<dbReference type="AlphaFoldDB" id="N4WDM9"/>
<evidence type="ECO:0000259" key="2">
    <source>
        <dbReference type="Pfam" id="PF01476"/>
    </source>
</evidence>
<dbReference type="OrthoDB" id="2583609at2"/>
<accession>N4WDM9</accession>
<organism evidence="3 4">
    <name type="scientific">Gracilibacillus halophilus YIM-C55.5</name>
    <dbReference type="NCBI Taxonomy" id="1308866"/>
    <lineage>
        <taxon>Bacteria</taxon>
        <taxon>Bacillati</taxon>
        <taxon>Bacillota</taxon>
        <taxon>Bacilli</taxon>
        <taxon>Bacillales</taxon>
        <taxon>Bacillaceae</taxon>
        <taxon>Gracilibacillus</taxon>
    </lineage>
</organism>
<dbReference type="PATRIC" id="fig|1308866.3.peg.1030"/>
<evidence type="ECO:0000313" key="3">
    <source>
        <dbReference type="EMBL" id="ENH97364.1"/>
    </source>
</evidence>
<dbReference type="InterPro" id="IPR036779">
    <property type="entry name" value="LysM_dom_sf"/>
</dbReference>
<dbReference type="Pfam" id="PF01476">
    <property type="entry name" value="LysM"/>
    <property type="match status" value="1"/>
</dbReference>
<dbReference type="CDD" id="cd00118">
    <property type="entry name" value="LysM"/>
    <property type="match status" value="1"/>
</dbReference>
<feature type="transmembrane region" description="Helical" evidence="1">
    <location>
        <begin position="52"/>
        <end position="74"/>
    </location>
</feature>
<name>N4WDM9_9BACI</name>
<gene>
    <name evidence="3" type="ORF">J416_05098</name>
</gene>
<keyword evidence="1" id="KW-0472">Membrane</keyword>